<name>A0A8S9KJY6_BRACR</name>
<evidence type="ECO:0000256" key="1">
    <source>
        <dbReference type="ARBA" id="ARBA00022741"/>
    </source>
</evidence>
<dbReference type="EMBL" id="QGKY02000164">
    <property type="protein sequence ID" value="KAF2594291.1"/>
    <property type="molecule type" value="Genomic_DNA"/>
</dbReference>
<comment type="caution">
    <text evidence="3">The sequence shown here is derived from an EMBL/GenBank/DDBJ whole genome shotgun (WGS) entry which is preliminary data.</text>
</comment>
<evidence type="ECO:0000256" key="2">
    <source>
        <dbReference type="ARBA" id="ARBA00022840"/>
    </source>
</evidence>
<keyword evidence="1" id="KW-0547">Nucleotide-binding</keyword>
<dbReference type="PANTHER" id="PTHR27007">
    <property type="match status" value="1"/>
</dbReference>
<reference evidence="3" key="1">
    <citation type="submission" date="2019-12" db="EMBL/GenBank/DDBJ databases">
        <title>Genome sequencing and annotation of Brassica cretica.</title>
        <authorList>
            <person name="Studholme D.J."/>
            <person name="Sarris P.F."/>
        </authorList>
    </citation>
    <scope>NUCLEOTIDE SEQUENCE</scope>
    <source>
        <strain evidence="3">PFS-102/07</strain>
        <tissue evidence="3">Leaf</tissue>
    </source>
</reference>
<sequence length="79" mass="9165">MSKGSLDKFLYRQNGNLDWSERFKIIKDVASGLCYLHQQWVQVIIYHTSLNLYLSSAALGFRPRNPALSNCYQYSSMIN</sequence>
<dbReference type="AlphaFoldDB" id="A0A8S9KJY6"/>
<gene>
    <name evidence="3" type="ORF">F2Q70_00042736</name>
</gene>
<organism evidence="3">
    <name type="scientific">Brassica cretica</name>
    <name type="common">Mustard</name>
    <dbReference type="NCBI Taxonomy" id="69181"/>
    <lineage>
        <taxon>Eukaryota</taxon>
        <taxon>Viridiplantae</taxon>
        <taxon>Streptophyta</taxon>
        <taxon>Embryophyta</taxon>
        <taxon>Tracheophyta</taxon>
        <taxon>Spermatophyta</taxon>
        <taxon>Magnoliopsida</taxon>
        <taxon>eudicotyledons</taxon>
        <taxon>Gunneridae</taxon>
        <taxon>Pentapetalae</taxon>
        <taxon>rosids</taxon>
        <taxon>malvids</taxon>
        <taxon>Brassicales</taxon>
        <taxon>Brassicaceae</taxon>
        <taxon>Brassiceae</taxon>
        <taxon>Brassica</taxon>
    </lineage>
</organism>
<dbReference type="GO" id="GO:0005524">
    <property type="term" value="F:ATP binding"/>
    <property type="evidence" value="ECO:0007669"/>
    <property type="project" value="UniProtKB-KW"/>
</dbReference>
<dbReference type="InterPro" id="IPR011009">
    <property type="entry name" value="Kinase-like_dom_sf"/>
</dbReference>
<dbReference type="InterPro" id="IPR050528">
    <property type="entry name" value="L-type_Lectin-RKs"/>
</dbReference>
<dbReference type="SUPFAM" id="SSF56112">
    <property type="entry name" value="Protein kinase-like (PK-like)"/>
    <property type="match status" value="1"/>
</dbReference>
<keyword evidence="2" id="KW-0067">ATP-binding</keyword>
<evidence type="ECO:0000313" key="3">
    <source>
        <dbReference type="EMBL" id="KAF2594291.1"/>
    </source>
</evidence>
<proteinExistence type="predicted"/>
<dbReference type="Gene3D" id="1.10.510.10">
    <property type="entry name" value="Transferase(Phosphotransferase) domain 1"/>
    <property type="match status" value="1"/>
</dbReference>
<accession>A0A8S9KJY6</accession>
<evidence type="ECO:0008006" key="4">
    <source>
        <dbReference type="Google" id="ProtNLM"/>
    </source>
</evidence>
<protein>
    <recommendedName>
        <fullName evidence="4">Protein kinase domain-containing protein</fullName>
    </recommendedName>
</protein>